<name>A0A1T4Y3A6_9MICO</name>
<dbReference type="EMBL" id="FUYG01000005">
    <property type="protein sequence ID" value="SKA96304.1"/>
    <property type="molecule type" value="Genomic_DNA"/>
</dbReference>
<feature type="transmembrane region" description="Helical" evidence="1">
    <location>
        <begin position="12"/>
        <end position="30"/>
    </location>
</feature>
<keyword evidence="1" id="KW-0472">Membrane</keyword>
<gene>
    <name evidence="2" type="ORF">SAMN06295879_2194</name>
</gene>
<evidence type="ECO:0000313" key="3">
    <source>
        <dbReference type="Proteomes" id="UP000189735"/>
    </source>
</evidence>
<evidence type="ECO:0000313" key="2">
    <source>
        <dbReference type="EMBL" id="SKA96304.1"/>
    </source>
</evidence>
<evidence type="ECO:0000256" key="1">
    <source>
        <dbReference type="SAM" id="Phobius"/>
    </source>
</evidence>
<dbReference type="AlphaFoldDB" id="A0A1T4Y3A6"/>
<reference evidence="3" key="1">
    <citation type="submission" date="2017-02" db="EMBL/GenBank/DDBJ databases">
        <authorList>
            <person name="Varghese N."/>
            <person name="Submissions S."/>
        </authorList>
    </citation>
    <scope>NUCLEOTIDE SEQUENCE [LARGE SCALE GENOMIC DNA]</scope>
    <source>
        <strain evidence="3">VKM Ac-2052</strain>
    </source>
</reference>
<accession>A0A1T4Y3A6</accession>
<proteinExistence type="predicted"/>
<organism evidence="2 3">
    <name type="scientific">Agreia bicolorata</name>
    <dbReference type="NCBI Taxonomy" id="110935"/>
    <lineage>
        <taxon>Bacteria</taxon>
        <taxon>Bacillati</taxon>
        <taxon>Actinomycetota</taxon>
        <taxon>Actinomycetes</taxon>
        <taxon>Micrococcales</taxon>
        <taxon>Microbacteriaceae</taxon>
        <taxon>Agreia</taxon>
    </lineage>
</organism>
<feature type="transmembrane region" description="Helical" evidence="1">
    <location>
        <begin position="42"/>
        <end position="65"/>
    </location>
</feature>
<keyword evidence="1" id="KW-0812">Transmembrane</keyword>
<sequence>MTQWRWRYAAWYLLLIPLILPLAAFAGWAVKNSSRMADPPDYPLSATLFLGSVVVVPLVIFLFVYEATAARRFAAIRAQFPRAVVMEFGVSGALRASLQQLLGRRLAGPVVASMVVVVSETAIGLHRRADPTKPEIVLRWNSIGRVGVVRRGKKIELVIEVLGPNGDKGDSLILSLLMSLNHSPSPRSYASRREVLESALDGIASWREHRFVAGEASA</sequence>
<dbReference type="RefSeq" id="WP_078714424.1">
    <property type="nucleotide sequence ID" value="NZ_FUYG01000005.1"/>
</dbReference>
<evidence type="ECO:0008006" key="4">
    <source>
        <dbReference type="Google" id="ProtNLM"/>
    </source>
</evidence>
<dbReference type="Proteomes" id="UP000189735">
    <property type="component" value="Unassembled WGS sequence"/>
</dbReference>
<keyword evidence="1" id="KW-1133">Transmembrane helix</keyword>
<protein>
    <recommendedName>
        <fullName evidence="4">PH domain-containing protein</fullName>
    </recommendedName>
</protein>